<keyword evidence="1" id="KW-1133">Transmembrane helix</keyword>
<feature type="domain" description="FecR protein" evidence="2">
    <location>
        <begin position="109"/>
        <end position="202"/>
    </location>
</feature>
<accession>A0A1N7PDU7</accession>
<dbReference type="PANTHER" id="PTHR30273">
    <property type="entry name" value="PERIPLASMIC SIGNAL SENSOR AND SIGMA FACTOR ACTIVATOR FECR-RELATED"/>
    <property type="match status" value="1"/>
</dbReference>
<dbReference type="Gene3D" id="2.60.120.1440">
    <property type="match status" value="1"/>
</dbReference>
<feature type="transmembrane region" description="Helical" evidence="1">
    <location>
        <begin position="77"/>
        <end position="97"/>
    </location>
</feature>
<feature type="domain" description="FecR N-terminal" evidence="3">
    <location>
        <begin position="10"/>
        <end position="49"/>
    </location>
</feature>
<organism evidence="4 5">
    <name type="scientific">Insolitispirillum peregrinum</name>
    <dbReference type="NCBI Taxonomy" id="80876"/>
    <lineage>
        <taxon>Bacteria</taxon>
        <taxon>Pseudomonadati</taxon>
        <taxon>Pseudomonadota</taxon>
        <taxon>Alphaproteobacteria</taxon>
        <taxon>Rhodospirillales</taxon>
        <taxon>Novispirillaceae</taxon>
        <taxon>Insolitispirillum</taxon>
    </lineage>
</organism>
<dbReference type="EMBL" id="FTOA01000006">
    <property type="protein sequence ID" value="SIT08744.1"/>
    <property type="molecule type" value="Genomic_DNA"/>
</dbReference>
<gene>
    <name evidence="4" type="ORF">SAMN05421779_106250</name>
</gene>
<dbReference type="STRING" id="80876.SAMN05421779_106250"/>
<sequence length="323" mass="35009">MSQPPSDIDEQAALWVARLQSADASAADRVACERWCAQHPAHRVAYDSLRGLWGDMGAVPLPEGHLRSLRRRQDRRLVVQGAGGALLGLAVLAVAVLQGPRWLDRWQADYLTEVGQVVQVTLPDGSRATLNSDTALRLDFSAGARRVEVLRGEAFFEVEHDPAHPFIASDDRLTARAVGTRYGLRHGDGTEGSDVTVEQGRVAVGLMGGNDGDIELTAGQQAVAPRADQPSSHIVVQTVDAGRETSWRQGVLVFSHRPLRAVLDDLGRYRRGKIVLLDDEMGALPVSGVFDLHDVDGALASIAQRLPVRVTVLADRLVLVRAR</sequence>
<dbReference type="Pfam" id="PF04773">
    <property type="entry name" value="FecR"/>
    <property type="match status" value="1"/>
</dbReference>
<evidence type="ECO:0000313" key="5">
    <source>
        <dbReference type="Proteomes" id="UP000185678"/>
    </source>
</evidence>
<dbReference type="Pfam" id="PF16220">
    <property type="entry name" value="DUF4880"/>
    <property type="match status" value="1"/>
</dbReference>
<protein>
    <submittedName>
        <fullName evidence="4">FecR family protein</fullName>
    </submittedName>
</protein>
<dbReference type="InterPro" id="IPR006860">
    <property type="entry name" value="FecR"/>
</dbReference>
<proteinExistence type="predicted"/>
<reference evidence="4 5" key="1">
    <citation type="submission" date="2017-01" db="EMBL/GenBank/DDBJ databases">
        <authorList>
            <person name="Mah S.A."/>
            <person name="Swanson W.J."/>
            <person name="Moy G.W."/>
            <person name="Vacquier V.D."/>
        </authorList>
    </citation>
    <scope>NUCLEOTIDE SEQUENCE [LARGE SCALE GENOMIC DNA]</scope>
    <source>
        <strain evidence="4 5">DSM 11589</strain>
    </source>
</reference>
<name>A0A1N7PDU7_9PROT</name>
<dbReference type="Gene3D" id="3.55.50.30">
    <property type="match status" value="1"/>
</dbReference>
<dbReference type="OrthoDB" id="9798846at2"/>
<dbReference type="RefSeq" id="WP_076401547.1">
    <property type="nucleotide sequence ID" value="NZ_FTOA01000006.1"/>
</dbReference>
<dbReference type="InterPro" id="IPR012373">
    <property type="entry name" value="Ferrdict_sens_TM"/>
</dbReference>
<evidence type="ECO:0000313" key="4">
    <source>
        <dbReference type="EMBL" id="SIT08744.1"/>
    </source>
</evidence>
<evidence type="ECO:0000259" key="2">
    <source>
        <dbReference type="Pfam" id="PF04773"/>
    </source>
</evidence>
<evidence type="ECO:0000259" key="3">
    <source>
        <dbReference type="Pfam" id="PF16220"/>
    </source>
</evidence>
<dbReference type="PIRSF" id="PIRSF018266">
    <property type="entry name" value="FecR"/>
    <property type="match status" value="1"/>
</dbReference>
<dbReference type="AlphaFoldDB" id="A0A1N7PDU7"/>
<dbReference type="Proteomes" id="UP000185678">
    <property type="component" value="Unassembled WGS sequence"/>
</dbReference>
<dbReference type="PANTHER" id="PTHR30273:SF2">
    <property type="entry name" value="PROTEIN FECR"/>
    <property type="match status" value="1"/>
</dbReference>
<evidence type="ECO:0000256" key="1">
    <source>
        <dbReference type="SAM" id="Phobius"/>
    </source>
</evidence>
<keyword evidence="5" id="KW-1185">Reference proteome</keyword>
<keyword evidence="1" id="KW-0812">Transmembrane</keyword>
<dbReference type="GO" id="GO:0016989">
    <property type="term" value="F:sigma factor antagonist activity"/>
    <property type="evidence" value="ECO:0007669"/>
    <property type="project" value="TreeGrafter"/>
</dbReference>
<keyword evidence="1" id="KW-0472">Membrane</keyword>
<dbReference type="InterPro" id="IPR032623">
    <property type="entry name" value="FecR_N"/>
</dbReference>